<organism evidence="10 11">
    <name type="scientific">Papaver atlanticum</name>
    <dbReference type="NCBI Taxonomy" id="357466"/>
    <lineage>
        <taxon>Eukaryota</taxon>
        <taxon>Viridiplantae</taxon>
        <taxon>Streptophyta</taxon>
        <taxon>Embryophyta</taxon>
        <taxon>Tracheophyta</taxon>
        <taxon>Spermatophyta</taxon>
        <taxon>Magnoliopsida</taxon>
        <taxon>Ranunculales</taxon>
        <taxon>Papaveraceae</taxon>
        <taxon>Papaveroideae</taxon>
        <taxon>Papaver</taxon>
    </lineage>
</organism>
<keyword evidence="7 8" id="KW-0472">Membrane</keyword>
<dbReference type="Proteomes" id="UP001202328">
    <property type="component" value="Unassembled WGS sequence"/>
</dbReference>
<evidence type="ECO:0000313" key="11">
    <source>
        <dbReference type="Proteomes" id="UP001202328"/>
    </source>
</evidence>
<keyword evidence="3 8" id="KW-0813">Transport</keyword>
<dbReference type="AlphaFoldDB" id="A0AAD4XRW5"/>
<feature type="transmembrane region" description="Helical" evidence="8">
    <location>
        <begin position="332"/>
        <end position="354"/>
    </location>
</feature>
<feature type="transmembrane region" description="Helical" evidence="8">
    <location>
        <begin position="135"/>
        <end position="156"/>
    </location>
</feature>
<evidence type="ECO:0000256" key="7">
    <source>
        <dbReference type="ARBA" id="ARBA00023136"/>
    </source>
</evidence>
<evidence type="ECO:0000256" key="9">
    <source>
        <dbReference type="SAM" id="MobiDB-lite"/>
    </source>
</evidence>
<dbReference type="PANTHER" id="PTHR11040:SF44">
    <property type="entry name" value="PROTEIN ZNTC-RELATED"/>
    <property type="match status" value="1"/>
</dbReference>
<name>A0AAD4XRW5_9MAGN</name>
<dbReference type="Pfam" id="PF02535">
    <property type="entry name" value="Zip"/>
    <property type="match status" value="1"/>
</dbReference>
<evidence type="ECO:0000256" key="8">
    <source>
        <dbReference type="RuleBase" id="RU362088"/>
    </source>
</evidence>
<sequence length="425" mass="45511">MAFFEGNNASSSIFIEQITDKAQSYSGKFLLELISTSMATTDCKETDSTDCRNDSEAFTLKMIAIVAILISGTAGIALPLIGKEKKFLRTDSNLFFAAKAFAAGVILATGFVHILPDATEALTNECLPETPWLKFPFAGFIAMMSALLTLVADFVGTQFYEKKQQKQNEAEEARRAEDGYESLESGSDGQIVTVLGGNSQSSHTNSKVFGEEEGGGMHIVGMRAHAAHHSHNHMQGKDACDSHAVIDEHGHGHSHGFGDEDGMAEGIRHVVVSQILELGIVSHSVIIGLSLGVSHSPCTIRPLIAALSFHQFFEGFALGGCISQAQLKKLSAMLMAFFFAVTTPAGIGMGTGIASFYNSNSPRALVIEGVLDSISAGILVYMALVDLIAADFLSKRMRCNSKLQIISYFALFFGALSMSSLAIWA</sequence>
<feature type="transmembrane region" description="Helical" evidence="8">
    <location>
        <begin position="374"/>
        <end position="393"/>
    </location>
</feature>
<comment type="caution">
    <text evidence="8">Lacks conserved residue(s) required for the propagation of feature annotation.</text>
</comment>
<evidence type="ECO:0000256" key="1">
    <source>
        <dbReference type="ARBA" id="ARBA00004141"/>
    </source>
</evidence>
<evidence type="ECO:0000256" key="5">
    <source>
        <dbReference type="ARBA" id="ARBA00022989"/>
    </source>
</evidence>
<evidence type="ECO:0000256" key="3">
    <source>
        <dbReference type="ARBA" id="ARBA00022448"/>
    </source>
</evidence>
<reference evidence="10" key="1">
    <citation type="submission" date="2022-04" db="EMBL/GenBank/DDBJ databases">
        <title>A functionally conserved STORR gene fusion in Papaver species that diverged 16.8 million years ago.</title>
        <authorList>
            <person name="Catania T."/>
        </authorList>
    </citation>
    <scope>NUCLEOTIDE SEQUENCE</scope>
    <source>
        <strain evidence="10">S-188037</strain>
    </source>
</reference>
<keyword evidence="11" id="KW-1185">Reference proteome</keyword>
<dbReference type="PANTHER" id="PTHR11040">
    <property type="entry name" value="ZINC/IRON TRANSPORTER"/>
    <property type="match status" value="1"/>
</dbReference>
<gene>
    <name evidence="10" type="ORF">MKW98_009143</name>
</gene>
<comment type="subcellular location">
    <subcellularLocation>
        <location evidence="1 8">Membrane</location>
        <topology evidence="1 8">Multi-pass membrane protein</topology>
    </subcellularLocation>
</comment>
<dbReference type="EMBL" id="JAJJMB010004763">
    <property type="protein sequence ID" value="KAI3941933.1"/>
    <property type="molecule type" value="Genomic_DNA"/>
</dbReference>
<evidence type="ECO:0000256" key="2">
    <source>
        <dbReference type="ARBA" id="ARBA00006939"/>
    </source>
</evidence>
<protein>
    <submittedName>
        <fullName evidence="10">Uncharacterized protein</fullName>
    </submittedName>
</protein>
<accession>A0AAD4XRW5</accession>
<comment type="similarity">
    <text evidence="2 8">Belongs to the ZIP transporter (TC 2.A.5) family.</text>
</comment>
<evidence type="ECO:0000256" key="4">
    <source>
        <dbReference type="ARBA" id="ARBA00022692"/>
    </source>
</evidence>
<keyword evidence="5 8" id="KW-1133">Transmembrane helix</keyword>
<feature type="region of interest" description="Disordered" evidence="9">
    <location>
        <begin position="163"/>
        <end position="186"/>
    </location>
</feature>
<keyword evidence="6 8" id="KW-0406">Ion transport</keyword>
<proteinExistence type="inferred from homology"/>
<feature type="transmembrane region" description="Helical" evidence="8">
    <location>
        <begin position="405"/>
        <end position="424"/>
    </location>
</feature>
<feature type="transmembrane region" description="Helical" evidence="8">
    <location>
        <begin position="94"/>
        <end position="115"/>
    </location>
</feature>
<dbReference type="InterPro" id="IPR004698">
    <property type="entry name" value="Zn/Fe_permease_fun/pln"/>
</dbReference>
<dbReference type="NCBIfam" id="TIGR00820">
    <property type="entry name" value="zip"/>
    <property type="match status" value="1"/>
</dbReference>
<dbReference type="InterPro" id="IPR003689">
    <property type="entry name" value="ZIP"/>
</dbReference>
<dbReference type="GO" id="GO:0005886">
    <property type="term" value="C:plasma membrane"/>
    <property type="evidence" value="ECO:0007669"/>
    <property type="project" value="TreeGrafter"/>
</dbReference>
<feature type="transmembrane region" description="Helical" evidence="8">
    <location>
        <begin position="62"/>
        <end position="82"/>
    </location>
</feature>
<dbReference type="GO" id="GO:0005385">
    <property type="term" value="F:zinc ion transmembrane transporter activity"/>
    <property type="evidence" value="ECO:0007669"/>
    <property type="project" value="InterPro"/>
</dbReference>
<feature type="compositionally biased region" description="Basic and acidic residues" evidence="9">
    <location>
        <begin position="163"/>
        <end position="178"/>
    </location>
</feature>
<evidence type="ECO:0000256" key="6">
    <source>
        <dbReference type="ARBA" id="ARBA00023065"/>
    </source>
</evidence>
<keyword evidence="4 8" id="KW-0812">Transmembrane</keyword>
<comment type="caution">
    <text evidence="10">The sequence shown here is derived from an EMBL/GenBank/DDBJ whole genome shotgun (WGS) entry which is preliminary data.</text>
</comment>
<evidence type="ECO:0000313" key="10">
    <source>
        <dbReference type="EMBL" id="KAI3941933.1"/>
    </source>
</evidence>